<comment type="caution">
    <text evidence="1">The sequence shown here is derived from an EMBL/GenBank/DDBJ whole genome shotgun (WGS) entry which is preliminary data.</text>
</comment>
<gene>
    <name evidence="1" type="ORF">SPELUC_LOCUS16187</name>
</gene>
<organism evidence="1 2">
    <name type="scientific">Cetraspora pellucida</name>
    <dbReference type="NCBI Taxonomy" id="1433469"/>
    <lineage>
        <taxon>Eukaryota</taxon>
        <taxon>Fungi</taxon>
        <taxon>Fungi incertae sedis</taxon>
        <taxon>Mucoromycota</taxon>
        <taxon>Glomeromycotina</taxon>
        <taxon>Glomeromycetes</taxon>
        <taxon>Diversisporales</taxon>
        <taxon>Gigasporaceae</taxon>
        <taxon>Cetraspora</taxon>
    </lineage>
</organism>
<evidence type="ECO:0000313" key="1">
    <source>
        <dbReference type="EMBL" id="CAG8777859.1"/>
    </source>
</evidence>
<name>A0ACA9R5E9_9GLOM</name>
<feature type="non-terminal residue" evidence="1">
    <location>
        <position position="1"/>
    </location>
</feature>
<keyword evidence="2" id="KW-1185">Reference proteome</keyword>
<dbReference type="EMBL" id="CAJVPW010058287">
    <property type="protein sequence ID" value="CAG8777859.1"/>
    <property type="molecule type" value="Genomic_DNA"/>
</dbReference>
<protein>
    <submittedName>
        <fullName evidence="1">14852_t:CDS:1</fullName>
    </submittedName>
</protein>
<proteinExistence type="predicted"/>
<evidence type="ECO:0000313" key="2">
    <source>
        <dbReference type="Proteomes" id="UP000789366"/>
    </source>
</evidence>
<dbReference type="Proteomes" id="UP000789366">
    <property type="component" value="Unassembled WGS sequence"/>
</dbReference>
<accession>A0ACA9R5E9</accession>
<reference evidence="1" key="1">
    <citation type="submission" date="2021-06" db="EMBL/GenBank/DDBJ databases">
        <authorList>
            <person name="Kallberg Y."/>
            <person name="Tangrot J."/>
            <person name="Rosling A."/>
        </authorList>
    </citation>
    <scope>NUCLEOTIDE SEQUENCE</scope>
    <source>
        <strain evidence="1">28 12/20/2015</strain>
    </source>
</reference>
<sequence length="213" mass="24704">NQLQQEDKLNQQTIIGLQEEFLEAQGNQNQELQDQITTLVGERDNIQQELNNRQTEIRRLNNALQTAQQEKEKQKNKRISELNSSLSFLRGLLADKNQEVNDLEQRLIATDTLITNTQNLLGIDDLNNLPVLPEGETLIKQERADDLQEKLNIEKEIVGKIKTRQIKKDKNGEDYLLLRLTDNKKDLKVGVSYNFTVHEVEMGHLILKDFYEI</sequence>
<feature type="non-terminal residue" evidence="1">
    <location>
        <position position="213"/>
    </location>
</feature>